<sequence length="63" mass="6846">MGSSVAHHKNHSNSIDGNSTGTEQVQSSSSNQTPIKVKPSNNQKQRRKTFSSLGIRGSFDFRG</sequence>
<keyword evidence="4" id="KW-1185">Reference proteome</keyword>
<name>E0VN12_PEDHC</name>
<proteinExistence type="predicted"/>
<dbReference type="CTD" id="8236144"/>
<dbReference type="RefSeq" id="XP_002427506.1">
    <property type="nucleotide sequence ID" value="XM_002427461.1"/>
</dbReference>
<evidence type="ECO:0000313" key="3">
    <source>
        <dbReference type="EnsemblMetazoa" id="PHUM323770-PA"/>
    </source>
</evidence>
<dbReference type="EnsemblMetazoa" id="PHUM323770-RA">
    <property type="protein sequence ID" value="PHUM323770-PA"/>
    <property type="gene ID" value="PHUM323770"/>
</dbReference>
<protein>
    <submittedName>
        <fullName evidence="2 3">Uncharacterized protein</fullName>
    </submittedName>
</protein>
<evidence type="ECO:0000313" key="2">
    <source>
        <dbReference type="EMBL" id="EEB14768.1"/>
    </source>
</evidence>
<dbReference type="HOGENOM" id="CLU_2888449_0_0_1"/>
<reference evidence="2" key="2">
    <citation type="submission" date="2007-04" db="EMBL/GenBank/DDBJ databases">
        <title>The genome of the human body louse.</title>
        <authorList>
            <consortium name="The Human Body Louse Genome Consortium"/>
            <person name="Kirkness E."/>
            <person name="Walenz B."/>
            <person name="Hass B."/>
            <person name="Bruggner R."/>
            <person name="Strausberg R."/>
        </authorList>
    </citation>
    <scope>NUCLEOTIDE SEQUENCE</scope>
    <source>
        <strain evidence="2">USDA</strain>
    </source>
</reference>
<evidence type="ECO:0000256" key="1">
    <source>
        <dbReference type="SAM" id="MobiDB-lite"/>
    </source>
</evidence>
<reference evidence="3" key="3">
    <citation type="submission" date="2020-05" db="UniProtKB">
        <authorList>
            <consortium name="EnsemblMetazoa"/>
        </authorList>
    </citation>
    <scope>IDENTIFICATION</scope>
    <source>
        <strain evidence="3">USDA</strain>
    </source>
</reference>
<feature type="compositionally biased region" description="Basic residues" evidence="1">
    <location>
        <begin position="1"/>
        <end position="11"/>
    </location>
</feature>
<accession>E0VN12</accession>
<dbReference type="AlphaFoldDB" id="E0VN12"/>
<evidence type="ECO:0000313" key="4">
    <source>
        <dbReference type="Proteomes" id="UP000009046"/>
    </source>
</evidence>
<dbReference type="GeneID" id="8236144"/>
<feature type="region of interest" description="Disordered" evidence="1">
    <location>
        <begin position="1"/>
        <end position="63"/>
    </location>
</feature>
<dbReference type="KEGG" id="phu:Phum_PHUM323770"/>
<gene>
    <name evidence="3" type="primary">8236144</name>
    <name evidence="2" type="ORF">Phum_PHUM323770</name>
</gene>
<dbReference type="InParanoid" id="E0VN12"/>
<organism>
    <name type="scientific">Pediculus humanus subsp. corporis</name>
    <name type="common">Body louse</name>
    <dbReference type="NCBI Taxonomy" id="121224"/>
    <lineage>
        <taxon>Eukaryota</taxon>
        <taxon>Metazoa</taxon>
        <taxon>Ecdysozoa</taxon>
        <taxon>Arthropoda</taxon>
        <taxon>Hexapoda</taxon>
        <taxon>Insecta</taxon>
        <taxon>Pterygota</taxon>
        <taxon>Neoptera</taxon>
        <taxon>Paraneoptera</taxon>
        <taxon>Psocodea</taxon>
        <taxon>Troctomorpha</taxon>
        <taxon>Phthiraptera</taxon>
        <taxon>Anoplura</taxon>
        <taxon>Pediculidae</taxon>
        <taxon>Pediculus</taxon>
    </lineage>
</organism>
<dbReference type="VEuPathDB" id="VectorBase:PHUM323770"/>
<dbReference type="EMBL" id="DS235331">
    <property type="protein sequence ID" value="EEB14768.1"/>
    <property type="molecule type" value="Genomic_DNA"/>
</dbReference>
<feature type="compositionally biased region" description="Polar residues" evidence="1">
    <location>
        <begin position="12"/>
        <end position="43"/>
    </location>
</feature>
<reference evidence="2" key="1">
    <citation type="submission" date="2007-04" db="EMBL/GenBank/DDBJ databases">
        <title>Annotation of Pediculus humanus corporis strain USDA.</title>
        <authorList>
            <person name="Kirkness E."/>
            <person name="Hannick L."/>
            <person name="Hass B."/>
            <person name="Bruggner R."/>
            <person name="Lawson D."/>
            <person name="Bidwell S."/>
            <person name="Joardar V."/>
            <person name="Caler E."/>
            <person name="Walenz B."/>
            <person name="Inman J."/>
            <person name="Schobel S."/>
            <person name="Galinsky K."/>
            <person name="Amedeo P."/>
            <person name="Strausberg R."/>
        </authorList>
    </citation>
    <scope>NUCLEOTIDE SEQUENCE</scope>
    <source>
        <strain evidence="2">USDA</strain>
    </source>
</reference>
<dbReference type="EMBL" id="AAZO01003759">
    <property type="status" value="NOT_ANNOTATED_CDS"/>
    <property type="molecule type" value="Genomic_DNA"/>
</dbReference>
<dbReference type="Proteomes" id="UP000009046">
    <property type="component" value="Unassembled WGS sequence"/>
</dbReference>